<proteinExistence type="predicted"/>
<dbReference type="OrthoDB" id="6193567at2"/>
<dbReference type="AlphaFoldDB" id="A0A1H2H708"/>
<dbReference type="STRING" id="1434072.SAMN05216210_2822"/>
<dbReference type="Proteomes" id="UP000243924">
    <property type="component" value="Chromosome I"/>
</dbReference>
<organism evidence="1 2">
    <name type="scientific">Halopseudomonas salegens</name>
    <dbReference type="NCBI Taxonomy" id="1434072"/>
    <lineage>
        <taxon>Bacteria</taxon>
        <taxon>Pseudomonadati</taxon>
        <taxon>Pseudomonadota</taxon>
        <taxon>Gammaproteobacteria</taxon>
        <taxon>Pseudomonadales</taxon>
        <taxon>Pseudomonadaceae</taxon>
        <taxon>Halopseudomonas</taxon>
    </lineage>
</organism>
<dbReference type="RefSeq" id="WP_092387950.1">
    <property type="nucleotide sequence ID" value="NZ_LT629787.1"/>
</dbReference>
<evidence type="ECO:0008006" key="3">
    <source>
        <dbReference type="Google" id="ProtNLM"/>
    </source>
</evidence>
<evidence type="ECO:0000313" key="2">
    <source>
        <dbReference type="Proteomes" id="UP000243924"/>
    </source>
</evidence>
<protein>
    <recommendedName>
        <fullName evidence="3">Sporulation related protein</fullName>
    </recommendedName>
</protein>
<sequence>MRWVFLSLLLINILYALWQVQQGNLQWDAGRPATPVAQLSERAGTAPENRTDVAAGLCMHLGGLEDGEDLGALRQRLLALGVAARMVALDSVAEEDYLLVKTVPGGRSEVLAALRLLQDSGIESYMIGDGAMAGKIALGVFSSVESARNRREQLQLQGYDSEIEQLERYVTQVWLEVDSEARRLVDANMLQRLRDVFPGLVHHYRPCGSLPPAGV</sequence>
<name>A0A1H2H708_9GAMM</name>
<gene>
    <name evidence="1" type="ORF">SAMN05216210_2822</name>
</gene>
<accession>A0A1H2H708</accession>
<reference evidence="2" key="1">
    <citation type="submission" date="2016-10" db="EMBL/GenBank/DDBJ databases">
        <authorList>
            <person name="Varghese N."/>
            <person name="Submissions S."/>
        </authorList>
    </citation>
    <scope>NUCLEOTIDE SEQUENCE [LARGE SCALE GENOMIC DNA]</scope>
    <source>
        <strain evidence="2">CECT 8338</strain>
    </source>
</reference>
<dbReference type="EMBL" id="LT629787">
    <property type="protein sequence ID" value="SDU27661.1"/>
    <property type="molecule type" value="Genomic_DNA"/>
</dbReference>
<evidence type="ECO:0000313" key="1">
    <source>
        <dbReference type="EMBL" id="SDU27661.1"/>
    </source>
</evidence>
<keyword evidence="2" id="KW-1185">Reference proteome</keyword>